<accession>A0ABP6S1Y6</accession>
<comment type="caution">
    <text evidence="2">The sequence shown here is derived from an EMBL/GenBank/DDBJ whole genome shotgun (WGS) entry which is preliminary data.</text>
</comment>
<evidence type="ECO:0000313" key="3">
    <source>
        <dbReference type="Proteomes" id="UP001500483"/>
    </source>
</evidence>
<feature type="region of interest" description="Disordered" evidence="1">
    <location>
        <begin position="18"/>
        <end position="79"/>
    </location>
</feature>
<proteinExistence type="predicted"/>
<feature type="compositionally biased region" description="Basic and acidic residues" evidence="1">
    <location>
        <begin position="34"/>
        <end position="45"/>
    </location>
</feature>
<feature type="compositionally biased region" description="Basic and acidic residues" evidence="1">
    <location>
        <begin position="67"/>
        <end position="79"/>
    </location>
</feature>
<sequence length="79" mass="7812">MASWPPTTMGVGSWAAEAGVASASAAPAASTPVSRERVRMGDESFRVPGPGTARGGARSGAAGRVTTDGKDLHSSEAPT</sequence>
<evidence type="ECO:0000313" key="2">
    <source>
        <dbReference type="EMBL" id="GAA3365780.1"/>
    </source>
</evidence>
<keyword evidence="3" id="KW-1185">Reference proteome</keyword>
<name>A0ABP6S1Y6_9PSEU</name>
<gene>
    <name evidence="2" type="ORF">GCM10020366_67070</name>
</gene>
<evidence type="ECO:0000256" key="1">
    <source>
        <dbReference type="SAM" id="MobiDB-lite"/>
    </source>
</evidence>
<feature type="compositionally biased region" description="Low complexity" evidence="1">
    <location>
        <begin position="18"/>
        <end position="33"/>
    </location>
</feature>
<reference evidence="3" key="1">
    <citation type="journal article" date="2019" name="Int. J. Syst. Evol. Microbiol.">
        <title>The Global Catalogue of Microorganisms (GCM) 10K type strain sequencing project: providing services to taxonomists for standard genome sequencing and annotation.</title>
        <authorList>
            <consortium name="The Broad Institute Genomics Platform"/>
            <consortium name="The Broad Institute Genome Sequencing Center for Infectious Disease"/>
            <person name="Wu L."/>
            <person name="Ma J."/>
        </authorList>
    </citation>
    <scope>NUCLEOTIDE SEQUENCE [LARGE SCALE GENOMIC DNA]</scope>
    <source>
        <strain evidence="3">JCM 9687</strain>
    </source>
</reference>
<dbReference type="Proteomes" id="UP001500483">
    <property type="component" value="Unassembled WGS sequence"/>
</dbReference>
<dbReference type="EMBL" id="BAAAYK010000038">
    <property type="protein sequence ID" value="GAA3365780.1"/>
    <property type="molecule type" value="Genomic_DNA"/>
</dbReference>
<organism evidence="2 3">
    <name type="scientific">Saccharopolyspora gregorii</name>
    <dbReference type="NCBI Taxonomy" id="33914"/>
    <lineage>
        <taxon>Bacteria</taxon>
        <taxon>Bacillati</taxon>
        <taxon>Actinomycetota</taxon>
        <taxon>Actinomycetes</taxon>
        <taxon>Pseudonocardiales</taxon>
        <taxon>Pseudonocardiaceae</taxon>
        <taxon>Saccharopolyspora</taxon>
    </lineage>
</organism>
<protein>
    <submittedName>
        <fullName evidence="2">Uncharacterized protein</fullName>
    </submittedName>
</protein>